<name>A0A444JFM6_9BACT</name>
<dbReference type="PANTHER" id="PTHR36113:SF6">
    <property type="entry name" value="FOSFOMYCIN RESISTANCE PROTEIN FOSX"/>
    <property type="match status" value="1"/>
</dbReference>
<dbReference type="Gene3D" id="3.10.180.10">
    <property type="entry name" value="2,3-Dihydroxybiphenyl 1,2-Dioxygenase, domain 1"/>
    <property type="match status" value="1"/>
</dbReference>
<evidence type="ECO:0000256" key="1">
    <source>
        <dbReference type="ARBA" id="ARBA00022723"/>
    </source>
</evidence>
<reference evidence="4 5" key="1">
    <citation type="submission" date="2017-01" db="EMBL/GenBank/DDBJ databases">
        <title>The cable genome- insights into the physiology and evolution of filamentous bacteria capable of sulfide oxidation via long distance electron transfer.</title>
        <authorList>
            <person name="Schreiber L."/>
            <person name="Bjerg J.T."/>
            <person name="Boggild A."/>
            <person name="Van De Vossenberg J."/>
            <person name="Meysman F."/>
            <person name="Nielsen L.P."/>
            <person name="Schramm A."/>
            <person name="Kjeldsen K.U."/>
        </authorList>
    </citation>
    <scope>NUCLEOTIDE SEQUENCE [LARGE SCALE GENOMIC DNA]</scope>
    <source>
        <strain evidence="4">A5</strain>
    </source>
</reference>
<keyword evidence="5" id="KW-1185">Reference proteome</keyword>
<evidence type="ECO:0000256" key="2">
    <source>
        <dbReference type="SAM" id="MobiDB-lite"/>
    </source>
</evidence>
<protein>
    <submittedName>
        <fullName evidence="4">Catechol 2,3-dioxygenase</fullName>
    </submittedName>
</protein>
<evidence type="ECO:0000313" key="4">
    <source>
        <dbReference type="EMBL" id="RWX51892.1"/>
    </source>
</evidence>
<evidence type="ECO:0000313" key="5">
    <source>
        <dbReference type="Proteomes" id="UP000288892"/>
    </source>
</evidence>
<dbReference type="Proteomes" id="UP000288892">
    <property type="component" value="Unassembled WGS sequence"/>
</dbReference>
<feature type="domain" description="VOC" evidence="3">
    <location>
        <begin position="34"/>
        <end position="162"/>
    </location>
</feature>
<dbReference type="InterPro" id="IPR004360">
    <property type="entry name" value="Glyas_Fos-R_dOase_dom"/>
</dbReference>
<dbReference type="PROSITE" id="PS51819">
    <property type="entry name" value="VOC"/>
    <property type="match status" value="1"/>
</dbReference>
<accession>A0A444JFM6</accession>
<evidence type="ECO:0000259" key="3">
    <source>
        <dbReference type="PROSITE" id="PS51819"/>
    </source>
</evidence>
<dbReference type="GO" id="GO:0046872">
    <property type="term" value="F:metal ion binding"/>
    <property type="evidence" value="ECO:0007669"/>
    <property type="project" value="UniProtKB-KW"/>
</dbReference>
<comment type="caution">
    <text evidence="4">The sequence shown here is derived from an EMBL/GenBank/DDBJ whole genome shotgun (WGS) entry which is preliminary data.</text>
</comment>
<dbReference type="EMBL" id="MTKS01000067">
    <property type="protein sequence ID" value="RWX51892.1"/>
    <property type="molecule type" value="Genomic_DNA"/>
</dbReference>
<keyword evidence="4" id="KW-0223">Dioxygenase</keyword>
<dbReference type="InterPro" id="IPR037523">
    <property type="entry name" value="VOC_core"/>
</dbReference>
<keyword evidence="1" id="KW-0479">Metal-binding</keyword>
<proteinExistence type="predicted"/>
<dbReference type="AlphaFoldDB" id="A0A444JFM6"/>
<gene>
    <name evidence="4" type="ORF">VU01_10676</name>
</gene>
<dbReference type="CDD" id="cd06587">
    <property type="entry name" value="VOC"/>
    <property type="match status" value="1"/>
</dbReference>
<dbReference type="PANTHER" id="PTHR36113">
    <property type="entry name" value="LYASE, PUTATIVE-RELATED-RELATED"/>
    <property type="match status" value="1"/>
</dbReference>
<dbReference type="SUPFAM" id="SSF54593">
    <property type="entry name" value="Glyoxalase/Bleomycin resistance protein/Dihydroxybiphenyl dioxygenase"/>
    <property type="match status" value="1"/>
</dbReference>
<keyword evidence="4" id="KW-0560">Oxidoreductase</keyword>
<dbReference type="GO" id="GO:0051213">
    <property type="term" value="F:dioxygenase activity"/>
    <property type="evidence" value="ECO:0007669"/>
    <property type="project" value="UniProtKB-KW"/>
</dbReference>
<feature type="compositionally biased region" description="Low complexity" evidence="2">
    <location>
        <begin position="183"/>
        <end position="200"/>
    </location>
</feature>
<dbReference type="InterPro" id="IPR051332">
    <property type="entry name" value="Fosfomycin_Res_Enzymes"/>
</dbReference>
<sequence length="219" mass="24648">MKSVKDTGVAFGRGNGIPDKNLTERERDIMKFKGINHLALVTADMEATIRFWRDLMGMRLIHGYGEVDFRQYFFEIDEQSCLSFFEWEGAESVAKKLHGQPSSGPRVFDHLAFGMDSKEEVWALKDKLEAAGFACSDMIDHDFIHSVYSFDPNGIPIEFCYKVKGREIRRNPAVNDSDPPPAALGGADPQPGIWPEVTEPTPEEEREVKSGDSSGFLKR</sequence>
<dbReference type="InterPro" id="IPR029068">
    <property type="entry name" value="Glyas_Bleomycin-R_OHBP_Dase"/>
</dbReference>
<organism evidence="4 5">
    <name type="scientific">Candidatus Electrothrix marina</name>
    <dbReference type="NCBI Taxonomy" id="1859130"/>
    <lineage>
        <taxon>Bacteria</taxon>
        <taxon>Pseudomonadati</taxon>
        <taxon>Thermodesulfobacteriota</taxon>
        <taxon>Desulfobulbia</taxon>
        <taxon>Desulfobulbales</taxon>
        <taxon>Desulfobulbaceae</taxon>
        <taxon>Candidatus Electrothrix</taxon>
    </lineage>
</organism>
<feature type="region of interest" description="Disordered" evidence="2">
    <location>
        <begin position="171"/>
        <end position="219"/>
    </location>
</feature>
<dbReference type="Pfam" id="PF00903">
    <property type="entry name" value="Glyoxalase"/>
    <property type="match status" value="1"/>
</dbReference>